<evidence type="ECO:0000256" key="1">
    <source>
        <dbReference type="SAM" id="MobiDB-lite"/>
    </source>
</evidence>
<feature type="region of interest" description="Disordered" evidence="1">
    <location>
        <begin position="14"/>
        <end position="41"/>
    </location>
</feature>
<accession>A0ABY7YQP2</accession>
<name>A0ABY7YQP2_9HYPH</name>
<dbReference type="RefSeq" id="WP_282219733.1">
    <property type="nucleotide sequence ID" value="NZ_CP118246.1"/>
</dbReference>
<sequence length="90" mass="10124">MPALQLINEWIEQIGQRRPNDERQQDAPEQPKHQAQRNGEGYPDQYLISQCHTAGDPCVTMAEKLSGLLPVGAKKFNCFGAPVPFKPCYQ</sequence>
<organism evidence="2 3">
    <name type="scientific">Devosia algicola</name>
    <dbReference type="NCBI Taxonomy" id="3026418"/>
    <lineage>
        <taxon>Bacteria</taxon>
        <taxon>Pseudomonadati</taxon>
        <taxon>Pseudomonadota</taxon>
        <taxon>Alphaproteobacteria</taxon>
        <taxon>Hyphomicrobiales</taxon>
        <taxon>Devosiaceae</taxon>
        <taxon>Devosia</taxon>
    </lineage>
</organism>
<evidence type="ECO:0000313" key="2">
    <source>
        <dbReference type="EMBL" id="WDR03339.1"/>
    </source>
</evidence>
<evidence type="ECO:0000313" key="3">
    <source>
        <dbReference type="Proteomes" id="UP001220530"/>
    </source>
</evidence>
<protein>
    <submittedName>
        <fullName evidence="2">Uncharacterized protein</fullName>
    </submittedName>
</protein>
<keyword evidence="3" id="KW-1185">Reference proteome</keyword>
<dbReference type="EMBL" id="CP118246">
    <property type="protein sequence ID" value="WDR03339.1"/>
    <property type="molecule type" value="Genomic_DNA"/>
</dbReference>
<dbReference type="Proteomes" id="UP001220530">
    <property type="component" value="Chromosome"/>
</dbReference>
<gene>
    <name evidence="2" type="ORF">PSQ19_04130</name>
</gene>
<proteinExistence type="predicted"/>
<feature type="compositionally biased region" description="Basic and acidic residues" evidence="1">
    <location>
        <begin position="18"/>
        <end position="32"/>
    </location>
</feature>
<reference evidence="2 3" key="1">
    <citation type="submission" date="2023-02" db="EMBL/GenBank/DDBJ databases">
        <title>Devosia algicola sp. nov., isolated from the phycosphere of marine algae.</title>
        <authorList>
            <person name="Kim J.M."/>
            <person name="Lee J.K."/>
            <person name="Choi B.J."/>
            <person name="Bayburt H."/>
            <person name="Jeon C.O."/>
        </authorList>
    </citation>
    <scope>NUCLEOTIDE SEQUENCE [LARGE SCALE GENOMIC DNA]</scope>
    <source>
        <strain evidence="2 3">G20-9</strain>
    </source>
</reference>